<dbReference type="OrthoDB" id="2063054at2"/>
<dbReference type="GO" id="GO:0005886">
    <property type="term" value="C:plasma membrane"/>
    <property type="evidence" value="ECO:0007669"/>
    <property type="project" value="UniProtKB-SubCell"/>
</dbReference>
<dbReference type="AlphaFoldDB" id="E0IBI0"/>
<comment type="subcellular location">
    <subcellularLocation>
        <location evidence="1 7">Cell membrane</location>
        <topology evidence="1 7">Multi-pass membrane protein</topology>
    </subcellularLocation>
</comment>
<gene>
    <name evidence="9" type="ORF">PaecuDRAFT_3019</name>
</gene>
<dbReference type="InterPro" id="IPR035906">
    <property type="entry name" value="MetI-like_sf"/>
</dbReference>
<evidence type="ECO:0000313" key="9">
    <source>
        <dbReference type="EMBL" id="EFM10060.1"/>
    </source>
</evidence>
<accession>E0IBI0</accession>
<feature type="transmembrane region" description="Helical" evidence="7">
    <location>
        <begin position="195"/>
        <end position="218"/>
    </location>
</feature>
<keyword evidence="10" id="KW-1185">Reference proteome</keyword>
<dbReference type="Proteomes" id="UP000005387">
    <property type="component" value="Unassembled WGS sequence"/>
</dbReference>
<protein>
    <submittedName>
        <fullName evidence="9">Binding-protein-dependent transport systems inner membrane component</fullName>
    </submittedName>
</protein>
<dbReference type="CDD" id="cd06261">
    <property type="entry name" value="TM_PBP2"/>
    <property type="match status" value="1"/>
</dbReference>
<evidence type="ECO:0000256" key="4">
    <source>
        <dbReference type="ARBA" id="ARBA00022692"/>
    </source>
</evidence>
<keyword evidence="6 7" id="KW-0472">Membrane</keyword>
<feature type="transmembrane region" description="Helical" evidence="7">
    <location>
        <begin position="21"/>
        <end position="42"/>
    </location>
</feature>
<keyword evidence="5 7" id="KW-1133">Transmembrane helix</keyword>
<evidence type="ECO:0000256" key="6">
    <source>
        <dbReference type="ARBA" id="ARBA00023136"/>
    </source>
</evidence>
<dbReference type="Gene3D" id="1.10.3720.10">
    <property type="entry name" value="MetI-like"/>
    <property type="match status" value="1"/>
</dbReference>
<dbReference type="PANTHER" id="PTHR43744:SF12">
    <property type="entry name" value="ABC TRANSPORTER PERMEASE PROTEIN MG189-RELATED"/>
    <property type="match status" value="1"/>
</dbReference>
<keyword evidence="2 7" id="KW-0813">Transport</keyword>
<dbReference type="SUPFAM" id="SSF161098">
    <property type="entry name" value="MetI-like"/>
    <property type="match status" value="1"/>
</dbReference>
<organism evidence="9 10">
    <name type="scientific">Paenibacillus curdlanolyticus YK9</name>
    <dbReference type="NCBI Taxonomy" id="717606"/>
    <lineage>
        <taxon>Bacteria</taxon>
        <taxon>Bacillati</taxon>
        <taxon>Bacillota</taxon>
        <taxon>Bacilli</taxon>
        <taxon>Bacillales</taxon>
        <taxon>Paenibacillaceae</taxon>
        <taxon>Paenibacillus</taxon>
    </lineage>
</organism>
<comment type="similarity">
    <text evidence="7">Belongs to the binding-protein-dependent transport system permease family.</text>
</comment>
<feature type="domain" description="ABC transmembrane type-1" evidence="8">
    <location>
        <begin position="85"/>
        <end position="276"/>
    </location>
</feature>
<feature type="transmembrane region" description="Helical" evidence="7">
    <location>
        <begin position="259"/>
        <end position="276"/>
    </location>
</feature>
<dbReference type="GO" id="GO:0055085">
    <property type="term" value="P:transmembrane transport"/>
    <property type="evidence" value="ECO:0007669"/>
    <property type="project" value="InterPro"/>
</dbReference>
<dbReference type="PROSITE" id="PS50928">
    <property type="entry name" value="ABC_TM1"/>
    <property type="match status" value="1"/>
</dbReference>
<sequence length="291" mass="33508">MKPSDRGILSNYDFKKTSVKIGYGIMCLLIALIIASMLYPFLNTFLNSVKSTQEFFAFPAPFFPEKWLWHNYSEALTLIPIWTFLKNTLMIFVGTVIFALLFIGMAAFALSHLNVPLKKWVTLFFLSTLMIPSATYLIPNYLNLQELGLLNTYWAFWLPAGANAFYLMLMKTFFDGIHKELFEAARIDGANEFQCFVRLAMPLSTPIVITLLIFYFSATWNDFYWPSLVMLDKEMYPLATGIYKYVVYPNSTIQWNVKFALLTLSMLPPLVFFLIFQKYITRGLNVSGVKG</sequence>
<dbReference type="STRING" id="717606.PaecuDRAFT_3019"/>
<evidence type="ECO:0000256" key="5">
    <source>
        <dbReference type="ARBA" id="ARBA00022989"/>
    </source>
</evidence>
<evidence type="ECO:0000256" key="2">
    <source>
        <dbReference type="ARBA" id="ARBA00022448"/>
    </source>
</evidence>
<feature type="transmembrane region" description="Helical" evidence="7">
    <location>
        <begin position="154"/>
        <end position="174"/>
    </location>
</feature>
<keyword evidence="3" id="KW-1003">Cell membrane</keyword>
<reference evidence="9 10" key="1">
    <citation type="submission" date="2010-07" db="EMBL/GenBank/DDBJ databases">
        <title>The draft genome of Paenibacillus curdlanolyticus YK9.</title>
        <authorList>
            <consortium name="US DOE Joint Genome Institute (JGI-PGF)"/>
            <person name="Lucas S."/>
            <person name="Copeland A."/>
            <person name="Lapidus A."/>
            <person name="Cheng J.-F."/>
            <person name="Bruce D."/>
            <person name="Goodwin L."/>
            <person name="Pitluck S."/>
            <person name="Land M.L."/>
            <person name="Hauser L."/>
            <person name="Chang Y.-J."/>
            <person name="Jeffries C."/>
            <person name="Anderson I.J."/>
            <person name="Johnson E."/>
            <person name="Loganathan U."/>
            <person name="Mulhopadhyay B."/>
            <person name="Kyrpides N."/>
            <person name="Woyke T.J."/>
        </authorList>
    </citation>
    <scope>NUCLEOTIDE SEQUENCE [LARGE SCALE GENOMIC DNA]</scope>
    <source>
        <strain evidence="9 10">YK9</strain>
    </source>
</reference>
<feature type="transmembrane region" description="Helical" evidence="7">
    <location>
        <begin position="89"/>
        <end position="110"/>
    </location>
</feature>
<dbReference type="Pfam" id="PF00528">
    <property type="entry name" value="BPD_transp_1"/>
    <property type="match status" value="1"/>
</dbReference>
<dbReference type="PANTHER" id="PTHR43744">
    <property type="entry name" value="ABC TRANSPORTER PERMEASE PROTEIN MG189-RELATED-RELATED"/>
    <property type="match status" value="1"/>
</dbReference>
<evidence type="ECO:0000256" key="3">
    <source>
        <dbReference type="ARBA" id="ARBA00022475"/>
    </source>
</evidence>
<evidence type="ECO:0000313" key="10">
    <source>
        <dbReference type="Proteomes" id="UP000005387"/>
    </source>
</evidence>
<evidence type="ECO:0000256" key="1">
    <source>
        <dbReference type="ARBA" id="ARBA00004651"/>
    </source>
</evidence>
<evidence type="ECO:0000256" key="7">
    <source>
        <dbReference type="RuleBase" id="RU363032"/>
    </source>
</evidence>
<dbReference type="RefSeq" id="WP_006039007.1">
    <property type="nucleotide sequence ID" value="NZ_AEDD01000008.1"/>
</dbReference>
<dbReference type="EMBL" id="AEDD01000008">
    <property type="protein sequence ID" value="EFM10060.1"/>
    <property type="molecule type" value="Genomic_DNA"/>
</dbReference>
<evidence type="ECO:0000259" key="8">
    <source>
        <dbReference type="PROSITE" id="PS50928"/>
    </source>
</evidence>
<keyword evidence="4 7" id="KW-0812">Transmembrane</keyword>
<name>E0IBI0_9BACL</name>
<feature type="transmembrane region" description="Helical" evidence="7">
    <location>
        <begin position="122"/>
        <end position="142"/>
    </location>
</feature>
<proteinExistence type="inferred from homology"/>
<dbReference type="InterPro" id="IPR000515">
    <property type="entry name" value="MetI-like"/>
</dbReference>
<dbReference type="eggNOG" id="COG0395">
    <property type="taxonomic scope" value="Bacteria"/>
</dbReference>